<comment type="caution">
    <text evidence="1">The sequence shown here is derived from an EMBL/GenBank/DDBJ whole genome shotgun (WGS) entry which is preliminary data.</text>
</comment>
<proteinExistence type="predicted"/>
<organism evidence="1">
    <name type="scientific">Planktothricoides sp. SpSt-374</name>
    <dbReference type="NCBI Taxonomy" id="2282167"/>
    <lineage>
        <taxon>Bacteria</taxon>
        <taxon>Bacillati</taxon>
        <taxon>Cyanobacteriota</taxon>
        <taxon>Cyanophyceae</taxon>
        <taxon>Oscillatoriophycideae</taxon>
        <taxon>Oscillatoriales</taxon>
        <taxon>Oscillatoriaceae</taxon>
        <taxon>Planktothricoides</taxon>
    </lineage>
</organism>
<name>A0A7C3VKD5_9CYAN</name>
<evidence type="ECO:0000313" key="1">
    <source>
        <dbReference type="EMBL" id="HGG03614.1"/>
    </source>
</evidence>
<dbReference type="EMBL" id="DSPX01000250">
    <property type="protein sequence ID" value="HGG03614.1"/>
    <property type="molecule type" value="Genomic_DNA"/>
</dbReference>
<sequence>MKAVEVTGTLDEKGELHLDQALENCAPSRVRVIVLFPELTEAEEIDPDDTPVEEIKASLRRALQEAKAGKRIPLSQMWEGIDVE</sequence>
<accession>A0A7C3VKD5</accession>
<gene>
    <name evidence="1" type="ORF">ENR15_23990</name>
</gene>
<reference evidence="1" key="1">
    <citation type="journal article" date="2020" name="mSystems">
        <title>Genome- and Community-Level Interaction Insights into Carbon Utilization and Element Cycling Functions of Hydrothermarchaeota in Hydrothermal Sediment.</title>
        <authorList>
            <person name="Zhou Z."/>
            <person name="Liu Y."/>
            <person name="Xu W."/>
            <person name="Pan J."/>
            <person name="Luo Z.H."/>
            <person name="Li M."/>
        </authorList>
    </citation>
    <scope>NUCLEOTIDE SEQUENCE [LARGE SCALE GENOMIC DNA]</scope>
    <source>
        <strain evidence="1">SpSt-374</strain>
    </source>
</reference>
<protein>
    <submittedName>
        <fullName evidence="1">Uncharacterized protein</fullName>
    </submittedName>
</protein>
<dbReference type="AlphaFoldDB" id="A0A7C3VKD5"/>